<dbReference type="RefSeq" id="WP_378403240.1">
    <property type="nucleotide sequence ID" value="NZ_JBHTCS010000010.1"/>
</dbReference>
<dbReference type="InterPro" id="IPR015286">
    <property type="entry name" value="Porin_fam_mycobact-type"/>
</dbReference>
<protein>
    <submittedName>
        <fullName evidence="2">MspA family porin</fullName>
    </submittedName>
</protein>
<evidence type="ECO:0000313" key="2">
    <source>
        <dbReference type="EMBL" id="MFC7447787.1"/>
    </source>
</evidence>
<gene>
    <name evidence="2" type="ORF">ACFQS9_07775</name>
</gene>
<keyword evidence="3" id="KW-1185">Reference proteome</keyword>
<feature type="chain" id="PRO_5046557847" evidence="1">
    <location>
        <begin position="36"/>
        <end position="228"/>
    </location>
</feature>
<keyword evidence="1" id="KW-0732">Signal</keyword>
<proteinExistence type="predicted"/>
<dbReference type="Proteomes" id="UP001596484">
    <property type="component" value="Unassembled WGS sequence"/>
</dbReference>
<accession>A0ABW2RVD9</accession>
<dbReference type="Pfam" id="PF09203">
    <property type="entry name" value="MspA"/>
    <property type="match status" value="1"/>
</dbReference>
<name>A0ABW2RVD9_9NOCA</name>
<comment type="caution">
    <text evidence="2">The sequence shown here is derived from an EMBL/GenBank/DDBJ whole genome shotgun (WGS) entry which is preliminary data.</text>
</comment>
<reference evidence="3" key="1">
    <citation type="journal article" date="2019" name="Int. J. Syst. Evol. Microbiol.">
        <title>The Global Catalogue of Microorganisms (GCM) 10K type strain sequencing project: providing services to taxonomists for standard genome sequencing and annotation.</title>
        <authorList>
            <consortium name="The Broad Institute Genomics Platform"/>
            <consortium name="The Broad Institute Genome Sequencing Center for Infectious Disease"/>
            <person name="Wu L."/>
            <person name="Ma J."/>
        </authorList>
    </citation>
    <scope>NUCLEOTIDE SEQUENCE [LARGE SCALE GENOMIC DNA]</scope>
    <source>
        <strain evidence="3">ICMP 19430</strain>
    </source>
</reference>
<dbReference type="EMBL" id="JBHTCS010000010">
    <property type="protein sequence ID" value="MFC7447787.1"/>
    <property type="molecule type" value="Genomic_DNA"/>
</dbReference>
<evidence type="ECO:0000256" key="1">
    <source>
        <dbReference type="SAM" id="SignalP"/>
    </source>
</evidence>
<organism evidence="2 3">
    <name type="scientific">Rhodococcus daqingensis</name>
    <dbReference type="NCBI Taxonomy" id="2479363"/>
    <lineage>
        <taxon>Bacteria</taxon>
        <taxon>Bacillati</taxon>
        <taxon>Actinomycetota</taxon>
        <taxon>Actinomycetes</taxon>
        <taxon>Mycobacteriales</taxon>
        <taxon>Nocardiaceae</taxon>
        <taxon>Rhodococcus</taxon>
    </lineage>
</organism>
<evidence type="ECO:0000313" key="3">
    <source>
        <dbReference type="Proteomes" id="UP001596484"/>
    </source>
</evidence>
<dbReference type="Gene3D" id="2.60.40.1650">
    <property type="entry name" value="Porin MspA (Ig-like beta-sandwich domain)"/>
    <property type="match status" value="1"/>
</dbReference>
<sequence length="228" mass="22399">MNSSNTGLRRGLQISAVGAATAVALGFLSAGAANADTVVPLPGGTITKTLADGTVVTVTMTGESANISGSMGATPLHRNVWVSGSAKVEISGGSGAEGGDIEPGYIVACQLTLGGESGGGAGMLSDWEGNGDIDGDATSGTGTISIGPGEAASFSILDLESADDFGGESHSGEHSFEGASGSVTWADSTMGVEGCAGYAQARSYVNVTVDTENVKGTVTLWGQPFSIG</sequence>
<feature type="signal peptide" evidence="1">
    <location>
        <begin position="1"/>
        <end position="35"/>
    </location>
</feature>